<dbReference type="PANTHER" id="PTHR43409">
    <property type="entry name" value="ANAEROBIC MAGNESIUM-PROTOPORPHYRIN IX MONOMETHYL ESTER CYCLASE-RELATED"/>
    <property type="match status" value="1"/>
</dbReference>
<keyword evidence="2" id="KW-0949">S-adenosyl-L-methionine</keyword>
<dbReference type="Proteomes" id="UP000422108">
    <property type="component" value="Chromosome"/>
</dbReference>
<evidence type="ECO:0000256" key="3">
    <source>
        <dbReference type="ARBA" id="ARBA00022723"/>
    </source>
</evidence>
<dbReference type="RefSeq" id="WP_155309218.1">
    <property type="nucleotide sequence ID" value="NZ_AP021879.1"/>
</dbReference>
<proteinExistence type="predicted"/>
<sequence length="291" mass="32123">MHYEGPIYRPPSEADSLLVQATVGCPHNRCTFCMVYKGGPRYRVRPVADIVRDLDEAAERSGGEVRTLFFPAGNTIAMPTDALCRICRHARKVFPHLERITVYGSSQYIHKKGLHGLQQLADAGLTRIHVGLESGNDAILKAIRKGTTAAEQIEAGQWTLAAGIELSLYVILGIGGVAGSVSHATSTADVLSRIVPDFIRLRTFVPKIHTPLLQMVENGRFQMLGPHGVLREAALLIGHLDADAQLTSDHYTNYINLDGRLPECRNRLLGEIDTALKRPERDFRPFFVGHQ</sequence>
<dbReference type="SFLD" id="SFLDG01082">
    <property type="entry name" value="B12-binding_domain_containing"/>
    <property type="match status" value="1"/>
</dbReference>
<dbReference type="SMART" id="SM00729">
    <property type="entry name" value="Elp3"/>
    <property type="match status" value="1"/>
</dbReference>
<name>A0A5K8A5R2_9BACT</name>
<reference evidence="7 8" key="1">
    <citation type="submission" date="2019-11" db="EMBL/GenBank/DDBJ databases">
        <title>Comparative genomics of hydrocarbon-degrading Desulfosarcina strains.</title>
        <authorList>
            <person name="Watanabe M."/>
            <person name="Kojima H."/>
            <person name="Fukui M."/>
        </authorList>
    </citation>
    <scope>NUCLEOTIDE SEQUENCE [LARGE SCALE GENOMIC DNA]</scope>
    <source>
        <strain evidence="8">oXyS1</strain>
    </source>
</reference>
<dbReference type="GO" id="GO:0051536">
    <property type="term" value="F:iron-sulfur cluster binding"/>
    <property type="evidence" value="ECO:0007669"/>
    <property type="project" value="UniProtKB-KW"/>
</dbReference>
<organism evidence="7 8">
    <name type="scientific">Desulfosarcina ovata subsp. ovata</name>
    <dbReference type="NCBI Taxonomy" id="2752305"/>
    <lineage>
        <taxon>Bacteria</taxon>
        <taxon>Pseudomonadati</taxon>
        <taxon>Thermodesulfobacteriota</taxon>
        <taxon>Desulfobacteria</taxon>
        <taxon>Desulfobacterales</taxon>
        <taxon>Desulfosarcinaceae</taxon>
        <taxon>Desulfosarcina</taxon>
    </lineage>
</organism>
<dbReference type="EMBL" id="AP021879">
    <property type="protein sequence ID" value="BBO87809.1"/>
    <property type="molecule type" value="Genomic_DNA"/>
</dbReference>
<evidence type="ECO:0000256" key="4">
    <source>
        <dbReference type="ARBA" id="ARBA00023004"/>
    </source>
</evidence>
<dbReference type="SFLD" id="SFLDS00029">
    <property type="entry name" value="Radical_SAM"/>
    <property type="match status" value="1"/>
</dbReference>
<dbReference type="InterPro" id="IPR007197">
    <property type="entry name" value="rSAM"/>
</dbReference>
<feature type="domain" description="Radical SAM core" evidence="6">
    <location>
        <begin position="9"/>
        <end position="240"/>
    </location>
</feature>
<protein>
    <submittedName>
        <fullName evidence="7">Radical SAM protein</fullName>
    </submittedName>
</protein>
<dbReference type="SFLD" id="SFLDG01095">
    <property type="entry name" value="Uncharacterised_Radical_SAM_Su"/>
    <property type="match status" value="1"/>
</dbReference>
<dbReference type="AlphaFoldDB" id="A0A5K8A5R2"/>
<gene>
    <name evidence="7" type="ORF">DSCOOX_09890</name>
</gene>
<evidence type="ECO:0000256" key="2">
    <source>
        <dbReference type="ARBA" id="ARBA00022691"/>
    </source>
</evidence>
<accession>A0A5K8A5R2</accession>
<evidence type="ECO:0000256" key="1">
    <source>
        <dbReference type="ARBA" id="ARBA00001966"/>
    </source>
</evidence>
<dbReference type="InterPro" id="IPR058240">
    <property type="entry name" value="rSAM_sf"/>
</dbReference>
<evidence type="ECO:0000313" key="8">
    <source>
        <dbReference type="Proteomes" id="UP000422108"/>
    </source>
</evidence>
<dbReference type="SUPFAM" id="SSF102114">
    <property type="entry name" value="Radical SAM enzymes"/>
    <property type="match status" value="1"/>
</dbReference>
<dbReference type="InterPro" id="IPR013785">
    <property type="entry name" value="Aldolase_TIM"/>
</dbReference>
<dbReference type="GO" id="GO:0003824">
    <property type="term" value="F:catalytic activity"/>
    <property type="evidence" value="ECO:0007669"/>
    <property type="project" value="InterPro"/>
</dbReference>
<dbReference type="Gene3D" id="3.20.20.70">
    <property type="entry name" value="Aldolase class I"/>
    <property type="match status" value="1"/>
</dbReference>
<evidence type="ECO:0000259" key="6">
    <source>
        <dbReference type="PROSITE" id="PS51918"/>
    </source>
</evidence>
<dbReference type="Pfam" id="PF04055">
    <property type="entry name" value="Radical_SAM"/>
    <property type="match status" value="1"/>
</dbReference>
<comment type="cofactor">
    <cofactor evidence="1">
        <name>[4Fe-4S] cluster</name>
        <dbReference type="ChEBI" id="CHEBI:49883"/>
    </cofactor>
</comment>
<dbReference type="InterPro" id="IPR006638">
    <property type="entry name" value="Elp3/MiaA/NifB-like_rSAM"/>
</dbReference>
<keyword evidence="5" id="KW-0411">Iron-sulfur</keyword>
<evidence type="ECO:0000313" key="7">
    <source>
        <dbReference type="EMBL" id="BBO87809.1"/>
    </source>
</evidence>
<keyword evidence="3" id="KW-0479">Metal-binding</keyword>
<dbReference type="PANTHER" id="PTHR43409:SF4">
    <property type="entry name" value="RADICAL SAM SUPERFAMILY PROTEIN"/>
    <property type="match status" value="1"/>
</dbReference>
<evidence type="ECO:0000256" key="5">
    <source>
        <dbReference type="ARBA" id="ARBA00023014"/>
    </source>
</evidence>
<keyword evidence="8" id="KW-1185">Reference proteome</keyword>
<dbReference type="CDD" id="cd01335">
    <property type="entry name" value="Radical_SAM"/>
    <property type="match status" value="1"/>
</dbReference>
<dbReference type="GO" id="GO:0046872">
    <property type="term" value="F:metal ion binding"/>
    <property type="evidence" value="ECO:0007669"/>
    <property type="project" value="UniProtKB-KW"/>
</dbReference>
<dbReference type="InterPro" id="IPR051198">
    <property type="entry name" value="BchE-like"/>
</dbReference>
<keyword evidence="4" id="KW-0408">Iron</keyword>
<dbReference type="PROSITE" id="PS51918">
    <property type="entry name" value="RADICAL_SAM"/>
    <property type="match status" value="1"/>
</dbReference>